<dbReference type="EMBL" id="JJPB01000130">
    <property type="protein sequence ID" value="KKG28597.1"/>
    <property type="molecule type" value="Genomic_DNA"/>
</dbReference>
<dbReference type="Proteomes" id="UP000034188">
    <property type="component" value="Unassembled WGS sequence"/>
</dbReference>
<evidence type="ECO:0000313" key="47">
    <source>
        <dbReference type="EMBL" id="KKI03449.1"/>
    </source>
</evidence>
<evidence type="ECO:0000313" key="60">
    <source>
        <dbReference type="Proteomes" id="UP000034047"/>
    </source>
</evidence>
<evidence type="ECO:0000313" key="20">
    <source>
        <dbReference type="EMBL" id="KKG80613.1"/>
    </source>
</evidence>
<dbReference type="EMBL" id="CP042908">
    <property type="protein sequence ID" value="QIB90493.1"/>
    <property type="molecule type" value="Genomic_DNA"/>
</dbReference>
<evidence type="ECO:0000313" key="42">
    <source>
        <dbReference type="EMBL" id="KKH84906.1"/>
    </source>
</evidence>
<dbReference type="EMBL" id="JJPJ01000011">
    <property type="protein sequence ID" value="KKG66471.1"/>
    <property type="molecule type" value="Genomic_DNA"/>
</dbReference>
<dbReference type="Proteomes" id="UP000033885">
    <property type="component" value="Unassembled WGS sequence"/>
</dbReference>
<evidence type="ECO:0000313" key="40">
    <source>
        <dbReference type="EMBL" id="KKH82846.1"/>
    </source>
</evidence>
<evidence type="ECO:0000313" key="54">
    <source>
        <dbReference type="Proteomes" id="UP000033885"/>
    </source>
</evidence>
<evidence type="ECO:0000313" key="55">
    <source>
        <dbReference type="Proteomes" id="UP000033889"/>
    </source>
</evidence>
<evidence type="ECO:0000313" key="35">
    <source>
        <dbReference type="EMBL" id="KKH66358.1"/>
    </source>
</evidence>
<dbReference type="EMBL" id="JJPH01000083">
    <property type="protein sequence ID" value="KKG51732.1"/>
    <property type="molecule type" value="Genomic_DNA"/>
</dbReference>
<dbReference type="EMBL" id="JJPG01000028">
    <property type="protein sequence ID" value="KKG55182.1"/>
    <property type="molecule type" value="Genomic_DNA"/>
</dbReference>
<evidence type="ECO:0000313" key="39">
    <source>
        <dbReference type="EMBL" id="KKH75437.1"/>
    </source>
</evidence>
<dbReference type="EMBL" id="JJQW01000122">
    <property type="protein sequence ID" value="KKH84906.1"/>
    <property type="molecule type" value="Genomic_DNA"/>
</dbReference>
<evidence type="ECO:0000313" key="24">
    <source>
        <dbReference type="EMBL" id="KKH00620.1"/>
    </source>
</evidence>
<dbReference type="Proteomes" id="UP000034667">
    <property type="component" value="Unassembled WGS sequence"/>
</dbReference>
<dbReference type="EMBL" id="JJPE01000052">
    <property type="protein sequence ID" value="KKG45767.1"/>
    <property type="molecule type" value="Genomic_DNA"/>
</dbReference>
<dbReference type="EMBL" id="JJPI01000023">
    <property type="protein sequence ID" value="KKG57290.1"/>
    <property type="molecule type" value="Genomic_DNA"/>
</dbReference>
<evidence type="ECO:0000313" key="87">
    <source>
        <dbReference type="Proteomes" id="UP000034817"/>
    </source>
</evidence>
<dbReference type="Proteomes" id="UP000034424">
    <property type="component" value="Unassembled WGS sequence"/>
</dbReference>
<dbReference type="PATRIC" id="fig|2209.39.peg.3536"/>
<evidence type="ECO:0000313" key="68">
    <source>
        <dbReference type="Proteomes" id="UP000034232"/>
    </source>
</evidence>
<evidence type="ECO:0000313" key="44">
    <source>
        <dbReference type="EMBL" id="KKH96777.1"/>
    </source>
</evidence>
<evidence type="ECO:0000313" key="45">
    <source>
        <dbReference type="EMBL" id="KKH97326.1"/>
    </source>
</evidence>
<dbReference type="EMBL" id="JJPU01000162">
    <property type="protein sequence ID" value="KKG93826.1"/>
    <property type="molecule type" value="Genomic_DNA"/>
</dbReference>
<evidence type="ECO:0000313" key="19">
    <source>
        <dbReference type="EMBL" id="KKG78791.1"/>
    </source>
</evidence>
<dbReference type="Proteomes" id="UP000034547">
    <property type="component" value="Unassembled WGS sequence"/>
</dbReference>
<dbReference type="EMBL" id="JJOT01000020">
    <property type="protein sequence ID" value="KKG05536.1"/>
    <property type="molecule type" value="Genomic_DNA"/>
</dbReference>
<dbReference type="Proteomes" id="UP000033878">
    <property type="component" value="Unassembled WGS sequence"/>
</dbReference>
<dbReference type="EMBL" id="JJQP01000134">
    <property type="protein sequence ID" value="KKH66358.1"/>
    <property type="molecule type" value="Genomic_DNA"/>
</dbReference>
<evidence type="ECO:0000313" key="16">
    <source>
        <dbReference type="EMBL" id="KKG66471.1"/>
    </source>
</evidence>
<keyword evidence="80" id="KW-1185">Reference proteome</keyword>
<dbReference type="EMBL" id="JJQR01000106">
    <property type="protein sequence ID" value="KKH73778.1"/>
    <property type="molecule type" value="Genomic_DNA"/>
</dbReference>
<evidence type="ECO:0000313" key="86">
    <source>
        <dbReference type="Proteomes" id="UP000034758"/>
    </source>
</evidence>
<dbReference type="Proteomes" id="UP000034399">
    <property type="component" value="Unassembled WGS sequence"/>
</dbReference>
<dbReference type="EMBL" id="JJPZ01000179">
    <property type="protein sequence ID" value="KKH05018.1"/>
    <property type="molecule type" value="Genomic_DNA"/>
</dbReference>
<evidence type="ECO:0000313" key="92">
    <source>
        <dbReference type="Proteomes" id="UP000034925"/>
    </source>
</evidence>
<evidence type="ECO:0000313" key="71">
    <source>
        <dbReference type="Proteomes" id="UP000034279"/>
    </source>
</evidence>
<dbReference type="EMBL" id="JJQG01000169">
    <property type="protein sequence ID" value="KKH33754.1"/>
    <property type="molecule type" value="Genomic_DNA"/>
</dbReference>
<dbReference type="Proteomes" id="UP000034298">
    <property type="component" value="Unassembled WGS sequence"/>
</dbReference>
<evidence type="ECO:0000313" key="18">
    <source>
        <dbReference type="EMBL" id="KKG75113.1"/>
    </source>
</evidence>
<dbReference type="EMBL" id="JJPK01000058">
    <property type="protein sequence ID" value="KKG61894.1"/>
    <property type="molecule type" value="Genomic_DNA"/>
</dbReference>
<evidence type="ECO:0000313" key="79">
    <source>
        <dbReference type="Proteomes" id="UP000034577"/>
    </source>
</evidence>
<dbReference type="Proteomes" id="UP000033835">
    <property type="component" value="Unassembled WGS sequence"/>
</dbReference>
<sequence>MTELTALTFSYYKEALTFSYYKEALTFSYYKLLLLMHIFPPSSEKTFRFFTFSCIYNPIYSIFFPEALESSPPDRKGSMAIKIVPPLKGFI</sequence>
<dbReference type="Proteomes" id="UP000034001">
    <property type="component" value="Unassembled WGS sequence"/>
</dbReference>
<gene>
    <name evidence="48" type="ORF">DKM28_14985</name>
    <name evidence="7" type="ORF">DU30_10740</name>
    <name evidence="2" type="ORF">DU31_14350</name>
    <name evidence="13" type="ORF">DU33_06340</name>
    <name evidence="4" type="ORF">DU34_18285</name>
    <name evidence="10" type="ORF">DU35_19810</name>
    <name evidence="11" type="ORF">DU36_07620</name>
    <name evidence="29" type="ORF">DU37_07915</name>
    <name evidence="12" type="ORF">DU38_16310</name>
    <name evidence="8" type="ORF">DU39_16220</name>
    <name evidence="3" type="ORF">DU40_08575</name>
    <name evidence="9" type="ORF">DU41_16580</name>
    <name evidence="19" type="ORF">DU43_16230</name>
    <name evidence="14" type="ORF">DU45_02220</name>
    <name evidence="17" type="ORF">DU46_11305</name>
    <name evidence="1" type="ORF">DU47_07685</name>
    <name evidence="5" type="ORF">DU49_07605</name>
    <name evidence="32" type="ORF">DU50_13540</name>
    <name evidence="27" type="ORF">DU51_12370</name>
    <name evidence="6" type="ORF">DU52_11700</name>
    <name evidence="31" type="ORF">DU54_19075</name>
    <name evidence="21" type="ORF">DU55_16180</name>
    <name evidence="24" type="ORF">DU56_06690</name>
    <name evidence="30" type="ORF">DU58_05085</name>
    <name evidence="28" type="ORF">DU60_16600</name>
    <name evidence="20" type="ORF">DU61_18910</name>
    <name evidence="26" type="ORF">DU62_15575</name>
    <name evidence="18" type="ORF">DU63_14790</name>
    <name evidence="16" type="ORF">DU64_11650</name>
    <name evidence="23" type="ORF">DU66_14490</name>
    <name evidence="15" type="ORF">DU67_10580</name>
    <name evidence="25" type="ORF">DU68_05930</name>
    <name evidence="22" type="ORF">DU69_19030</name>
    <name evidence="35" type="ORF">DU73_12540</name>
    <name evidence="36" type="ORF">DU75_14145</name>
    <name evidence="34" type="ORF">DU76_11125</name>
    <name evidence="39" type="ORF">DU77_19145</name>
    <name evidence="41" type="ORF">DU78_07935</name>
    <name evidence="45" type="ORF">DU79_16755</name>
    <name evidence="40" type="ORF">DU80_20810</name>
    <name evidence="46" type="ORF">DU81_17345</name>
    <name evidence="43" type="ORF">DU82_19145</name>
    <name evidence="47" type="ORF">DU83_20080</name>
    <name evidence="44" type="ORF">DU84_03580</name>
    <name evidence="33" type="ORF">DU85_02415</name>
    <name evidence="38" type="ORF">DU86_20095</name>
    <name evidence="37" type="ORF">DU87_06280</name>
    <name evidence="42" type="ORF">DU88_02695</name>
    <name evidence="49" type="ORF">FQU78_04940</name>
</gene>
<dbReference type="Proteomes" id="UP000034468">
    <property type="component" value="Unassembled WGS sequence"/>
</dbReference>
<evidence type="ECO:0000313" key="83">
    <source>
        <dbReference type="Proteomes" id="UP000034667"/>
    </source>
</evidence>
<evidence type="ECO:0000313" key="61">
    <source>
        <dbReference type="Proteomes" id="UP000034074"/>
    </source>
</evidence>
<evidence type="ECO:0000313" key="31">
    <source>
        <dbReference type="EMBL" id="KKH33754.1"/>
    </source>
</evidence>
<dbReference type="Proteomes" id="UP000034074">
    <property type="component" value="Unassembled WGS sequence"/>
</dbReference>
<dbReference type="EMBL" id="JJQZ01000068">
    <property type="protein sequence ID" value="KKH96777.1"/>
    <property type="molecule type" value="Genomic_DNA"/>
</dbReference>
<dbReference type="EMBL" id="JJPM01000059">
    <property type="protein sequence ID" value="KKG78791.1"/>
    <property type="molecule type" value="Genomic_DNA"/>
</dbReference>
<dbReference type="Proteomes" id="UP000034195">
    <property type="component" value="Unassembled WGS sequence"/>
</dbReference>
<evidence type="ECO:0000313" key="3">
    <source>
        <dbReference type="EMBL" id="KKG05536.1"/>
    </source>
</evidence>
<evidence type="ECO:0000313" key="94">
    <source>
        <dbReference type="Proteomes" id="UP000034944"/>
    </source>
</evidence>
<evidence type="ECO:0000313" key="6">
    <source>
        <dbReference type="EMBL" id="KKG33847.1"/>
    </source>
</evidence>
<evidence type="ECO:0000313" key="91">
    <source>
        <dbReference type="Proteomes" id="UP000034921"/>
    </source>
</evidence>
<dbReference type="Proteomes" id="UP000467371">
    <property type="component" value="Chromosome"/>
</dbReference>
<dbReference type="EMBL" id="JJQJ01000213">
    <property type="protein sequence ID" value="KKH44398.1"/>
    <property type="molecule type" value="Genomic_DNA"/>
</dbReference>
<evidence type="ECO:0000313" key="7">
    <source>
        <dbReference type="EMBL" id="KKG37258.1"/>
    </source>
</evidence>
<dbReference type="EMBL" id="JJPT01000147">
    <property type="protein sequence ID" value="KKG88303.1"/>
    <property type="molecule type" value="Genomic_DNA"/>
</dbReference>
<evidence type="ECO:0000313" key="8">
    <source>
        <dbReference type="EMBL" id="KKG42885.1"/>
    </source>
</evidence>
<evidence type="ECO:0000313" key="75">
    <source>
        <dbReference type="Proteomes" id="UP000034424"/>
    </source>
</evidence>
<evidence type="ECO:0000313" key="2">
    <source>
        <dbReference type="EMBL" id="KKG05325.1"/>
    </source>
</evidence>
<dbReference type="EMBL" id="JJQQ01000056">
    <property type="protein sequence ID" value="KKH68405.1"/>
    <property type="molecule type" value="Genomic_DNA"/>
</dbReference>
<evidence type="ECO:0000313" key="72">
    <source>
        <dbReference type="Proteomes" id="UP000034298"/>
    </source>
</evidence>
<dbReference type="EMBL" id="JJPA01000103">
    <property type="protein sequence ID" value="KKG33847.1"/>
    <property type="molecule type" value="Genomic_DNA"/>
</dbReference>
<dbReference type="Proteomes" id="UP000034758">
    <property type="component" value="Unassembled WGS sequence"/>
</dbReference>
<dbReference type="Proteomes" id="UP000034921">
    <property type="component" value="Unassembled WGS sequence"/>
</dbReference>
<evidence type="ECO:0000313" key="78">
    <source>
        <dbReference type="Proteomes" id="UP000034566"/>
    </source>
</evidence>
<dbReference type="Proteomes" id="UP000034817">
    <property type="component" value="Unassembled WGS sequence"/>
</dbReference>
<evidence type="ECO:0000313" key="49">
    <source>
        <dbReference type="EMBL" id="QIB90493.1"/>
    </source>
</evidence>
<dbReference type="EMBL" id="JJQS01000063">
    <property type="protein sequence ID" value="KKH75437.1"/>
    <property type="molecule type" value="Genomic_DNA"/>
</dbReference>
<evidence type="ECO:0000313" key="17">
    <source>
        <dbReference type="EMBL" id="KKG72428.1"/>
    </source>
</evidence>
<evidence type="ECO:0000313" key="38">
    <source>
        <dbReference type="EMBL" id="KKH73778.1"/>
    </source>
</evidence>
<evidence type="ECO:0000313" key="65">
    <source>
        <dbReference type="Proteomes" id="UP000034188"/>
    </source>
</evidence>
<dbReference type="Proteomes" id="UP000034021">
    <property type="component" value="Unassembled WGS sequence"/>
</dbReference>
<evidence type="ECO:0000313" key="46">
    <source>
        <dbReference type="EMBL" id="KKI02929.1"/>
    </source>
</evidence>
<dbReference type="Proteomes" id="UP000033933">
    <property type="component" value="Unassembled WGS sequence"/>
</dbReference>
<evidence type="ECO:0000313" key="21">
    <source>
        <dbReference type="EMBL" id="KKG82717.1"/>
    </source>
</evidence>
<dbReference type="EMBL" id="JJPN01000072">
    <property type="protein sequence ID" value="KKG72428.1"/>
    <property type="molecule type" value="Genomic_DNA"/>
</dbReference>
<evidence type="ECO:0000313" key="13">
    <source>
        <dbReference type="EMBL" id="KKG57290.1"/>
    </source>
</evidence>
<dbReference type="Proteomes" id="UP000300067">
    <property type="component" value="Chromosome"/>
</dbReference>
<reference evidence="49 96" key="3">
    <citation type="journal article" date="2020" name="Environ. Microbiol. Rep.">
        <title>Redox cycling of Fe(II) and Fe(III) in magnetite accelerates aceticlastic methanogenesis by Methanosarcina mazei.</title>
        <authorList>
            <person name="Wang H."/>
            <person name="Byrne J.M."/>
            <person name="Liu P."/>
            <person name="Liu J."/>
            <person name="Dong X."/>
            <person name="Lu Y."/>
        </authorList>
    </citation>
    <scope>NUCLEOTIDE SEQUENCE [LARGE SCALE GENOMIC DNA]</scope>
    <source>
        <strain evidence="96">zm-15</strain>
        <strain evidence="49">Zm-15</strain>
    </source>
</reference>
<evidence type="ECO:0000313" key="11">
    <source>
        <dbReference type="EMBL" id="KKG51732.1"/>
    </source>
</evidence>
<evidence type="ECO:0000313" key="14">
    <source>
        <dbReference type="EMBL" id="KKG61894.1"/>
    </source>
</evidence>
<evidence type="ECO:0000313" key="63">
    <source>
        <dbReference type="Proteomes" id="UP000034151"/>
    </source>
</evidence>
<dbReference type="Proteomes" id="UP000033889">
    <property type="component" value="Unassembled WGS sequence"/>
</dbReference>
<evidence type="ECO:0000313" key="37">
    <source>
        <dbReference type="EMBL" id="KKH68405.1"/>
    </source>
</evidence>
<dbReference type="EMBL" id="JJPO01000038">
    <property type="protein sequence ID" value="KKG75113.1"/>
    <property type="molecule type" value="Genomic_DNA"/>
</dbReference>
<reference evidence="50 51" key="1">
    <citation type="journal article" date="2015" name="ISME J.">
        <title>Genomic and phenotypic differentiation among Methanosarcina mazei populations from Columbia River sediment.</title>
        <authorList>
            <person name="Youngblut N.D."/>
            <person name="Wirth J.S."/>
            <person name="Henriksen J.R."/>
            <person name="Smith M."/>
            <person name="Simon H."/>
            <person name="Metcalf W.W."/>
            <person name="Whitaker R.J."/>
        </authorList>
    </citation>
    <scope>NUCLEOTIDE SEQUENCE [LARGE SCALE GENOMIC DNA]</scope>
    <source>
        <strain evidence="30 67">1.F.A.2.8</strain>
        <strain evidence="28 91">1.F.M.0.5</strain>
        <strain evidence="29 73">1.H.A.0.1</strain>
        <strain evidence="31 86">1.H.A.1A.1</strain>
        <strain evidence="32 58">1.H.A.1A.3</strain>
        <strain evidence="33 52">1.H.A.1A.6</strain>
        <strain evidence="34 68">1.H.A.2.3</strain>
        <strain evidence="36 85">1.H.A.2.7</strain>
        <strain evidence="35">1.H.A.2.8</strain>
        <strain evidence="37 56">1.H.M.0.1</strain>
        <strain evidence="38 92">1.H.M.1A.1</strain>
        <strain evidence="39 59">1.H.M.1A.2</strain>
        <strain evidence="41 89">1.H.M.1A.3</strain>
        <strain evidence="40 64">1.H.M.2.1</strain>
        <strain evidence="43 50">1.H.M.2.2</strain>
        <strain evidence="42 93">1.H.M.2.3</strain>
        <strain evidence="45 84">1.H.M.2.4</strain>
        <strain evidence="44 90">1.H.T.2.1</strain>
        <strain evidence="46 54">1.H.T.2.3</strain>
        <strain evidence="47 77">1.H.T.2.5</strain>
        <strain evidence="2 62">2.F.A.2.3</strain>
        <strain evidence="1 80">2.F.A.2.4</strain>
        <strain evidence="3 81">2.F.T.0.2</strain>
        <strain evidence="4 60">2.F.T.2.6</strain>
        <strain evidence="6 74">3.F.A.1A.1</strain>
        <strain evidence="5 53">3.F.A.1A.3</strain>
        <strain evidence="7 72">3.F.A.1B.1</strain>
        <strain evidence="10 79">3.F.A.2.12</strain>
        <strain evidence="9 83">3.F.A.2.3</strain>
        <strain evidence="8 63">3.F.A.2.5</strain>
        <strain evidence="12 66">3.F.A.2.6</strain>
        <strain evidence="11 69">3.F.A.2.7</strain>
        <strain evidence="13 65">3.F.T.1A.1</strain>
        <strain evidence="16 71">3.F.T.1A.2</strain>
        <strain evidence="14 78">3.F.T.1A.4</strain>
        <strain evidence="15 75">3.F.T.2.1</strain>
        <strain evidence="19">3.H.A.1A.1</strain>
        <strain evidence="17 61">3.H.A.1A.2</strain>
        <strain evidence="18 57">3.H.A.2.1</strain>
        <strain evidence="21 87">3.H.A.2.4</strain>
        <strain evidence="20 55">3.H.A.2.5</strain>
        <strain evidence="22 82">3.H.M.1A.1</strain>
        <strain evidence="23 76">3.H.M.1B.1</strain>
        <strain evidence="25 51">3.H.M.1B.2</strain>
        <strain evidence="24 70">3.H.M.1B.5</strain>
        <strain evidence="27 88">3.H.T.1A.1</strain>
        <strain evidence="26 94">3.H.T.1A.2</strain>
    </source>
</reference>
<evidence type="ECO:0000313" key="57">
    <source>
        <dbReference type="Proteomes" id="UP000034001"/>
    </source>
</evidence>
<evidence type="ECO:0000313" key="62">
    <source>
        <dbReference type="Proteomes" id="UP000034142"/>
    </source>
</evidence>
<dbReference type="Proteomes" id="UP000034597">
    <property type="component" value="Unassembled WGS sequence"/>
</dbReference>
<dbReference type="EMBL" id="JJQE01000113">
    <property type="protein sequence ID" value="KKH27034.1"/>
    <property type="molecule type" value="Genomic_DNA"/>
</dbReference>
<evidence type="ECO:0000313" key="1">
    <source>
        <dbReference type="EMBL" id="KKF98813.1"/>
    </source>
</evidence>
<dbReference type="Proteomes" id="UP000034232">
    <property type="component" value="Unassembled WGS sequence"/>
</dbReference>
<evidence type="ECO:0000313" key="29">
    <source>
        <dbReference type="EMBL" id="KKH28440.1"/>
    </source>
</evidence>
<proteinExistence type="predicted"/>
<dbReference type="Proteomes" id="UP000034937">
    <property type="component" value="Unassembled WGS sequence"/>
</dbReference>
<dbReference type="EMBL" id="JJQT01000003">
    <property type="protein sequence ID" value="KKH83496.1"/>
    <property type="molecule type" value="Genomic_DNA"/>
</dbReference>
<dbReference type="EMBL" id="JJOS01000124">
    <property type="protein sequence ID" value="KKF98813.1"/>
    <property type="molecule type" value="Genomic_DNA"/>
</dbReference>
<dbReference type="Proteomes" id="UP000034142">
    <property type="component" value="Unassembled WGS sequence"/>
</dbReference>
<dbReference type="Proteomes" id="UP000034047">
    <property type="component" value="Unassembled WGS sequence"/>
</dbReference>
<evidence type="ECO:0000313" key="25">
    <source>
        <dbReference type="EMBL" id="KKH02279.1"/>
    </source>
</evidence>
<evidence type="ECO:0000313" key="56">
    <source>
        <dbReference type="Proteomes" id="UP000033933"/>
    </source>
</evidence>
<evidence type="ECO:0000313" key="90">
    <source>
        <dbReference type="Proteomes" id="UP000034872"/>
    </source>
</evidence>
<dbReference type="EMBL" id="JJPL01000055">
    <property type="protein sequence ID" value="KKG66387.1"/>
    <property type="molecule type" value="Genomic_DNA"/>
</dbReference>
<dbReference type="Proteomes" id="UP000034227">
    <property type="component" value="Unassembled WGS sequence"/>
</dbReference>
<dbReference type="AlphaFoldDB" id="A0A0F8SUZ5"/>
<evidence type="ECO:0000313" key="73">
    <source>
        <dbReference type="Proteomes" id="UP000034338"/>
    </source>
</evidence>
<dbReference type="EMBL" id="JJQF01000113">
    <property type="protein sequence ID" value="KKH28440.1"/>
    <property type="molecule type" value="Genomic_DNA"/>
</dbReference>
<evidence type="ECO:0000313" key="52">
    <source>
        <dbReference type="Proteomes" id="UP000033864"/>
    </source>
</evidence>
<evidence type="ECO:0000313" key="76">
    <source>
        <dbReference type="Proteomes" id="UP000034468"/>
    </source>
</evidence>
<dbReference type="Proteomes" id="UP000034820">
    <property type="component" value="Unassembled WGS sequence"/>
</dbReference>
<evidence type="ECO:0000313" key="96">
    <source>
        <dbReference type="Proteomes" id="UP000467371"/>
    </source>
</evidence>
<dbReference type="Proteomes" id="UP000034944">
    <property type="component" value="Unassembled WGS sequence"/>
</dbReference>
<evidence type="ECO:0000313" key="33">
    <source>
        <dbReference type="EMBL" id="KKH44398.1"/>
    </source>
</evidence>
<evidence type="ECO:0000313" key="51">
    <source>
        <dbReference type="Proteomes" id="UP000033835"/>
    </source>
</evidence>
<protein>
    <submittedName>
        <fullName evidence="47">Uncharacterized protein</fullName>
    </submittedName>
</protein>
<dbReference type="Proteomes" id="UP000034872">
    <property type="component" value="Unassembled WGS sequence"/>
</dbReference>
<evidence type="ECO:0000313" key="80">
    <source>
        <dbReference type="Proteomes" id="UP000034578"/>
    </source>
</evidence>
<evidence type="ECO:0000313" key="84">
    <source>
        <dbReference type="Proteomes" id="UP000034668"/>
    </source>
</evidence>
<evidence type="ECO:0000313" key="15">
    <source>
        <dbReference type="EMBL" id="KKG66387.1"/>
    </source>
</evidence>
<evidence type="ECO:0000313" key="53">
    <source>
        <dbReference type="Proteomes" id="UP000033878"/>
    </source>
</evidence>
<evidence type="ECO:0000313" key="32">
    <source>
        <dbReference type="EMBL" id="KKH39849.1"/>
    </source>
</evidence>
<dbReference type="EMBL" id="JJPP01000028">
    <property type="protein sequence ID" value="KKG82717.1"/>
    <property type="molecule type" value="Genomic_DNA"/>
</dbReference>
<evidence type="ECO:0000313" key="64">
    <source>
        <dbReference type="Proteomes" id="UP000034152"/>
    </source>
</evidence>
<evidence type="ECO:0000313" key="95">
    <source>
        <dbReference type="Proteomes" id="UP000300067"/>
    </source>
</evidence>
<dbReference type="Proteomes" id="UP000033864">
    <property type="component" value="Unassembled WGS sequence"/>
</dbReference>
<dbReference type="EMBL" id="JJOR01000066">
    <property type="protein sequence ID" value="KKG05325.1"/>
    <property type="molecule type" value="Genomic_DNA"/>
</dbReference>
<evidence type="ECO:0000313" key="41">
    <source>
        <dbReference type="EMBL" id="KKH83496.1"/>
    </source>
</evidence>
<evidence type="ECO:0000313" key="58">
    <source>
        <dbReference type="Proteomes" id="UP000034021"/>
    </source>
</evidence>
<dbReference type="Proteomes" id="UP000034243">
    <property type="component" value="Unassembled WGS sequence"/>
</dbReference>
<evidence type="ECO:0000313" key="81">
    <source>
        <dbReference type="Proteomes" id="UP000034597"/>
    </source>
</evidence>
<evidence type="ECO:0000313" key="36">
    <source>
        <dbReference type="EMBL" id="KKH66773.1"/>
    </source>
</evidence>
<dbReference type="Proteomes" id="UP000034040">
    <property type="component" value="Unassembled WGS sequence"/>
</dbReference>
<dbReference type="EMBL" id="JJPW01000056">
    <property type="protein sequence ID" value="KKH00620.1"/>
    <property type="molecule type" value="Genomic_DNA"/>
</dbReference>
<dbReference type="EMBL" id="JJQX01000062">
    <property type="protein sequence ID" value="KKH97326.1"/>
    <property type="molecule type" value="Genomic_DNA"/>
</dbReference>
<dbReference type="Proteomes" id="UP000034668">
    <property type="component" value="Unassembled WGS sequence"/>
</dbReference>
<dbReference type="EMBL" id="JJQM01000149">
    <property type="protein sequence ID" value="KKH52267.1"/>
    <property type="molecule type" value="Genomic_DNA"/>
</dbReference>
<dbReference type="EMBL" id="JJRA01000094">
    <property type="protein sequence ID" value="KKI02929.1"/>
    <property type="molecule type" value="Genomic_DNA"/>
</dbReference>
<dbReference type="EMBL" id="JJQU01000183">
    <property type="protein sequence ID" value="KKH82846.1"/>
    <property type="molecule type" value="Genomic_DNA"/>
</dbReference>
<evidence type="ECO:0000313" key="69">
    <source>
        <dbReference type="Proteomes" id="UP000034243"/>
    </source>
</evidence>
<name>A0A0F8SUZ5_METMZ</name>
<dbReference type="EMBL" id="JJQD01000005">
    <property type="protein sequence ID" value="KKH33359.1"/>
    <property type="molecule type" value="Genomic_DNA"/>
</dbReference>
<evidence type="ECO:0000313" key="85">
    <source>
        <dbReference type="Proteomes" id="UP000034692"/>
    </source>
</evidence>
<dbReference type="EMBL" id="JJPY01000120">
    <property type="protein sequence ID" value="KKH05078.1"/>
    <property type="molecule type" value="Genomic_DNA"/>
</dbReference>
<evidence type="ECO:0000313" key="48">
    <source>
        <dbReference type="EMBL" id="QCR17131.1"/>
    </source>
</evidence>
<evidence type="ECO:0000313" key="70">
    <source>
        <dbReference type="Proteomes" id="UP000034253"/>
    </source>
</evidence>
<evidence type="ECO:0000313" key="12">
    <source>
        <dbReference type="EMBL" id="KKG55182.1"/>
    </source>
</evidence>
<dbReference type="Proteomes" id="UP000034151">
    <property type="component" value="Unassembled WGS sequence"/>
</dbReference>
<evidence type="ECO:0000313" key="30">
    <source>
        <dbReference type="EMBL" id="KKH33359.1"/>
    </source>
</evidence>
<evidence type="ECO:0000313" key="88">
    <source>
        <dbReference type="Proteomes" id="UP000034820"/>
    </source>
</evidence>
<evidence type="ECO:0000313" key="89">
    <source>
        <dbReference type="Proteomes" id="UP000034842"/>
    </source>
</evidence>
<organism evidence="47 77">
    <name type="scientific">Methanosarcina mazei</name>
    <name type="common">Methanosarcina frisia</name>
    <dbReference type="NCBI Taxonomy" id="2209"/>
    <lineage>
        <taxon>Archaea</taxon>
        <taxon>Methanobacteriati</taxon>
        <taxon>Methanobacteriota</taxon>
        <taxon>Stenosarchaea group</taxon>
        <taxon>Methanomicrobia</taxon>
        <taxon>Methanosarcinales</taxon>
        <taxon>Methanosarcinaceae</taxon>
        <taxon>Methanosarcina</taxon>
    </lineage>
</organism>
<dbReference type="EMBL" id="JJRB01000082">
    <property type="protein sequence ID" value="KKI03449.1"/>
    <property type="molecule type" value="Genomic_DNA"/>
</dbReference>
<dbReference type="Proteomes" id="UP000034279">
    <property type="component" value="Unassembled WGS sequence"/>
</dbReference>
<dbReference type="EMBL" id="JJQV01000032">
    <property type="protein sequence ID" value="KKH85247.1"/>
    <property type="molecule type" value="Genomic_DNA"/>
</dbReference>
<evidence type="ECO:0000313" key="4">
    <source>
        <dbReference type="EMBL" id="KKG09751.1"/>
    </source>
</evidence>
<dbReference type="EMBL" id="JJQH01000104">
    <property type="protein sequence ID" value="KKH39849.1"/>
    <property type="molecule type" value="Genomic_DNA"/>
</dbReference>
<evidence type="ECO:0000313" key="67">
    <source>
        <dbReference type="Proteomes" id="UP000034227"/>
    </source>
</evidence>
<evidence type="ECO:0000313" key="27">
    <source>
        <dbReference type="EMBL" id="KKH05078.1"/>
    </source>
</evidence>
<dbReference type="Proteomes" id="UP000034842">
    <property type="component" value="Unassembled WGS sequence"/>
</dbReference>
<reference evidence="48 95" key="2">
    <citation type="submission" date="2018-05" db="EMBL/GenBank/DDBJ databases">
        <title>Methanosarcina gilichinskyana sp. nov., a novel methanogenic archaeon isolated from Holocene permafrost, North East Russia.</title>
        <authorList>
            <person name="Oshurkova V."/>
            <person name="Meer M."/>
            <person name="Bochkareva O."/>
            <person name="Shcherbakova V."/>
        </authorList>
    </citation>
    <scope>NUCLEOTIDE SEQUENCE [LARGE SCALE GENOMIC DNA]</scope>
    <source>
        <strain evidence="48 95">JL01</strain>
    </source>
</reference>
<evidence type="ECO:0000313" key="59">
    <source>
        <dbReference type="Proteomes" id="UP000034040"/>
    </source>
</evidence>
<evidence type="ECO:0000313" key="28">
    <source>
        <dbReference type="EMBL" id="KKH27034.1"/>
    </source>
</evidence>
<dbReference type="EMBL" id="JJPD01000005">
    <property type="protein sequence ID" value="KKG46432.1"/>
    <property type="molecule type" value="Genomic_DNA"/>
</dbReference>
<dbReference type="EMBL" id="JJOU01000191">
    <property type="protein sequence ID" value="KKG09751.1"/>
    <property type="molecule type" value="Genomic_DNA"/>
</dbReference>
<evidence type="ECO:0000313" key="5">
    <source>
        <dbReference type="EMBL" id="KKG28597.1"/>
    </source>
</evidence>
<dbReference type="Proteomes" id="UP000034338">
    <property type="component" value="Unassembled WGS sequence"/>
</dbReference>
<evidence type="ECO:0000313" key="74">
    <source>
        <dbReference type="Proteomes" id="UP000034399"/>
    </source>
</evidence>
<evidence type="ECO:0000313" key="22">
    <source>
        <dbReference type="EMBL" id="KKG88303.1"/>
    </source>
</evidence>
<dbReference type="Proteomes" id="UP000034253">
    <property type="component" value="Unassembled WGS sequence"/>
</dbReference>
<dbReference type="Proteomes" id="UP000034657">
    <property type="component" value="Unassembled WGS sequence"/>
</dbReference>
<dbReference type="EMBL" id="JJPF01000074">
    <property type="protein sequence ID" value="KKG42885.1"/>
    <property type="molecule type" value="Genomic_DNA"/>
</dbReference>
<evidence type="ECO:0000313" key="50">
    <source>
        <dbReference type="Proteomes" id="UP000033814"/>
    </source>
</evidence>
<evidence type="ECO:0000313" key="34">
    <source>
        <dbReference type="EMBL" id="KKH52267.1"/>
    </source>
</evidence>
<dbReference type="EMBL" id="CP029709">
    <property type="protein sequence ID" value="QCR17131.1"/>
    <property type="molecule type" value="Genomic_DNA"/>
</dbReference>
<evidence type="ECO:0000313" key="10">
    <source>
        <dbReference type="EMBL" id="KKG46432.1"/>
    </source>
</evidence>
<dbReference type="EMBL" id="JJPV01000035">
    <property type="protein sequence ID" value="KKH02279.1"/>
    <property type="molecule type" value="Genomic_DNA"/>
</dbReference>
<evidence type="ECO:0000313" key="26">
    <source>
        <dbReference type="EMBL" id="KKH05018.1"/>
    </source>
</evidence>
<dbReference type="Proteomes" id="UP000034692">
    <property type="component" value="Unassembled WGS sequence"/>
</dbReference>
<dbReference type="Proteomes" id="UP000034566">
    <property type="component" value="Unassembled WGS sequence"/>
</dbReference>
<dbReference type="Proteomes" id="UP000033814">
    <property type="component" value="Unassembled WGS sequence"/>
</dbReference>
<evidence type="ECO:0000313" key="43">
    <source>
        <dbReference type="EMBL" id="KKH85247.1"/>
    </source>
</evidence>
<dbReference type="Proteomes" id="UP000034577">
    <property type="component" value="Unassembled WGS sequence"/>
</dbReference>
<evidence type="ECO:0000313" key="93">
    <source>
        <dbReference type="Proteomes" id="UP000034937"/>
    </source>
</evidence>
<dbReference type="EMBL" id="JJQO01000095">
    <property type="protein sequence ID" value="KKH66773.1"/>
    <property type="molecule type" value="Genomic_DNA"/>
</dbReference>
<evidence type="ECO:0000313" key="66">
    <source>
        <dbReference type="Proteomes" id="UP000034195"/>
    </source>
</evidence>
<accession>A0A0F8SUZ5</accession>
<dbReference type="Proteomes" id="UP000034152">
    <property type="component" value="Unassembled WGS sequence"/>
</dbReference>
<evidence type="ECO:0000313" key="77">
    <source>
        <dbReference type="Proteomes" id="UP000034547"/>
    </source>
</evidence>
<dbReference type="EMBL" id="JJPQ01000109">
    <property type="protein sequence ID" value="KKG80613.1"/>
    <property type="molecule type" value="Genomic_DNA"/>
</dbReference>
<evidence type="ECO:0000313" key="82">
    <source>
        <dbReference type="Proteomes" id="UP000034657"/>
    </source>
</evidence>
<evidence type="ECO:0000313" key="9">
    <source>
        <dbReference type="EMBL" id="KKG45767.1"/>
    </source>
</evidence>
<dbReference type="Proteomes" id="UP000034925">
    <property type="component" value="Unassembled WGS sequence"/>
</dbReference>
<dbReference type="EMBL" id="JJPC01000028">
    <property type="protein sequence ID" value="KKG37258.1"/>
    <property type="molecule type" value="Genomic_DNA"/>
</dbReference>
<dbReference type="Proteomes" id="UP000034578">
    <property type="component" value="Unassembled WGS sequence"/>
</dbReference>
<evidence type="ECO:0000313" key="23">
    <source>
        <dbReference type="EMBL" id="KKG93826.1"/>
    </source>
</evidence>